<dbReference type="EMBL" id="BPVZ01000068">
    <property type="protein sequence ID" value="GKV25176.1"/>
    <property type="molecule type" value="Genomic_DNA"/>
</dbReference>
<name>A0AAV5KKN4_9ROSI</name>
<gene>
    <name evidence="3" type="ORF">SLEP1_g34648</name>
</gene>
<evidence type="ECO:0000313" key="3">
    <source>
        <dbReference type="EMBL" id="GKV25176.1"/>
    </source>
</evidence>
<dbReference type="Pfam" id="PF03909">
    <property type="entry name" value="BSD"/>
    <property type="match status" value="1"/>
</dbReference>
<sequence length="311" mass="34701">MDFWQKARSFAEEAAKRSQELTMEAARRSSELTIGSAKLGDIVTQASRRSQELTKEAARRSSELTIGSTKLGDIVTEASKRSKEIAAEASKRAEQIRAEAAKRADLIKSSLSDGIVPVDTQQEGEKDLEKFGVTEELREFIKEITASTFQDFPLQDDSPISDVPTASNVSQDLTEWQVKHCSLVLSTVKEISKLRYELCPRVMKERKFWRIYFMLVNSHVAPHEKQYMEEKQKSAEQANDKNVKEPSNVEMASKHEAKIKTSTSSTEQDLDVFLLGGDSDEGPEDGDGDGGLDDDDFDKIADLSDVEKGKL</sequence>
<dbReference type="AlphaFoldDB" id="A0AAV5KKN4"/>
<dbReference type="InterPro" id="IPR005607">
    <property type="entry name" value="BSD_dom"/>
</dbReference>
<evidence type="ECO:0000259" key="2">
    <source>
        <dbReference type="PROSITE" id="PS50858"/>
    </source>
</evidence>
<feature type="compositionally biased region" description="Basic and acidic residues" evidence="1">
    <location>
        <begin position="226"/>
        <end position="244"/>
    </location>
</feature>
<dbReference type="Proteomes" id="UP001054252">
    <property type="component" value="Unassembled WGS sequence"/>
</dbReference>
<dbReference type="PROSITE" id="PS50858">
    <property type="entry name" value="BSD"/>
    <property type="match status" value="1"/>
</dbReference>
<feature type="compositionally biased region" description="Acidic residues" evidence="1">
    <location>
        <begin position="278"/>
        <end position="297"/>
    </location>
</feature>
<evidence type="ECO:0000256" key="1">
    <source>
        <dbReference type="SAM" id="MobiDB-lite"/>
    </source>
</evidence>
<comment type="caution">
    <text evidence="3">The sequence shown here is derived from an EMBL/GenBank/DDBJ whole genome shotgun (WGS) entry which is preliminary data.</text>
</comment>
<accession>A0AAV5KKN4</accession>
<feature type="domain" description="BSD" evidence="2">
    <location>
        <begin position="165"/>
        <end position="220"/>
    </location>
</feature>
<proteinExistence type="predicted"/>
<dbReference type="SUPFAM" id="SSF140383">
    <property type="entry name" value="BSD domain-like"/>
    <property type="match status" value="1"/>
</dbReference>
<dbReference type="InterPro" id="IPR035925">
    <property type="entry name" value="BSD_dom_sf"/>
</dbReference>
<keyword evidence="4" id="KW-1185">Reference proteome</keyword>
<dbReference type="SMART" id="SM00751">
    <property type="entry name" value="BSD"/>
    <property type="match status" value="1"/>
</dbReference>
<protein>
    <recommendedName>
        <fullName evidence="2">BSD domain-containing protein</fullName>
    </recommendedName>
</protein>
<feature type="compositionally biased region" description="Basic and acidic residues" evidence="1">
    <location>
        <begin position="298"/>
        <end position="311"/>
    </location>
</feature>
<evidence type="ECO:0000313" key="4">
    <source>
        <dbReference type="Proteomes" id="UP001054252"/>
    </source>
</evidence>
<reference evidence="3 4" key="1">
    <citation type="journal article" date="2021" name="Commun. Biol.">
        <title>The genome of Shorea leprosula (Dipterocarpaceae) highlights the ecological relevance of drought in aseasonal tropical rainforests.</title>
        <authorList>
            <person name="Ng K.K.S."/>
            <person name="Kobayashi M.J."/>
            <person name="Fawcett J.A."/>
            <person name="Hatakeyama M."/>
            <person name="Paape T."/>
            <person name="Ng C.H."/>
            <person name="Ang C.C."/>
            <person name="Tnah L.H."/>
            <person name="Lee C.T."/>
            <person name="Nishiyama T."/>
            <person name="Sese J."/>
            <person name="O'Brien M.J."/>
            <person name="Copetti D."/>
            <person name="Mohd Noor M.I."/>
            <person name="Ong R.C."/>
            <person name="Putra M."/>
            <person name="Sireger I.Z."/>
            <person name="Indrioko S."/>
            <person name="Kosugi Y."/>
            <person name="Izuno A."/>
            <person name="Isagi Y."/>
            <person name="Lee S.L."/>
            <person name="Shimizu K.K."/>
        </authorList>
    </citation>
    <scope>NUCLEOTIDE SEQUENCE [LARGE SCALE GENOMIC DNA]</scope>
    <source>
        <strain evidence="3">214</strain>
    </source>
</reference>
<dbReference type="PANTHER" id="PTHR31923:SF1">
    <property type="entry name" value="BSD DOMAIN-CONTAINING PROTEIN"/>
    <property type="match status" value="1"/>
</dbReference>
<organism evidence="3 4">
    <name type="scientific">Rubroshorea leprosula</name>
    <dbReference type="NCBI Taxonomy" id="152421"/>
    <lineage>
        <taxon>Eukaryota</taxon>
        <taxon>Viridiplantae</taxon>
        <taxon>Streptophyta</taxon>
        <taxon>Embryophyta</taxon>
        <taxon>Tracheophyta</taxon>
        <taxon>Spermatophyta</taxon>
        <taxon>Magnoliopsida</taxon>
        <taxon>eudicotyledons</taxon>
        <taxon>Gunneridae</taxon>
        <taxon>Pentapetalae</taxon>
        <taxon>rosids</taxon>
        <taxon>malvids</taxon>
        <taxon>Malvales</taxon>
        <taxon>Dipterocarpaceae</taxon>
        <taxon>Rubroshorea</taxon>
    </lineage>
</organism>
<feature type="region of interest" description="Disordered" evidence="1">
    <location>
        <begin position="226"/>
        <end position="311"/>
    </location>
</feature>
<dbReference type="Gene3D" id="1.10.3970.10">
    <property type="entry name" value="BSD domain"/>
    <property type="match status" value="1"/>
</dbReference>
<dbReference type="PANTHER" id="PTHR31923">
    <property type="entry name" value="BSD DOMAIN-CONTAINING PROTEIN"/>
    <property type="match status" value="1"/>
</dbReference>